<gene>
    <name evidence="1" type="ORF">M514_20029</name>
</gene>
<feature type="non-terminal residue" evidence="1">
    <location>
        <position position="94"/>
    </location>
</feature>
<organism evidence="1">
    <name type="scientific">Trichuris suis</name>
    <name type="common">pig whipworm</name>
    <dbReference type="NCBI Taxonomy" id="68888"/>
    <lineage>
        <taxon>Eukaryota</taxon>
        <taxon>Metazoa</taxon>
        <taxon>Ecdysozoa</taxon>
        <taxon>Nematoda</taxon>
        <taxon>Enoplea</taxon>
        <taxon>Dorylaimia</taxon>
        <taxon>Trichinellida</taxon>
        <taxon>Trichuridae</taxon>
        <taxon>Trichuris</taxon>
    </lineage>
</organism>
<sequence>MRKMKREIQKNAFQIRAGRFAAAITSTKRSEVKHESSASIDDWKRRHPLKRCTFQHQLAMFEVVRHDRHYYARQRTGGMDCAVKWMYGHVNDQL</sequence>
<dbReference type="EMBL" id="KL367511">
    <property type="protein sequence ID" value="KFD67734.1"/>
    <property type="molecule type" value="Genomic_DNA"/>
</dbReference>
<accession>A0A085NE38</accession>
<proteinExistence type="predicted"/>
<reference evidence="1" key="1">
    <citation type="journal article" date="2014" name="Nat. Genet.">
        <title>Genome and transcriptome of the porcine whipworm Trichuris suis.</title>
        <authorList>
            <person name="Jex A.R."/>
            <person name="Nejsum P."/>
            <person name="Schwarz E.M."/>
            <person name="Hu L."/>
            <person name="Young N.D."/>
            <person name="Hall R.S."/>
            <person name="Korhonen P.K."/>
            <person name="Liao S."/>
            <person name="Thamsborg S."/>
            <person name="Xia J."/>
            <person name="Xu P."/>
            <person name="Wang S."/>
            <person name="Scheerlinck J.P."/>
            <person name="Hofmann A."/>
            <person name="Sternberg P.W."/>
            <person name="Wang J."/>
            <person name="Gasser R.B."/>
        </authorList>
    </citation>
    <scope>NUCLEOTIDE SEQUENCE [LARGE SCALE GENOMIC DNA]</scope>
    <source>
        <strain evidence="1">DCEP-RM93F</strain>
    </source>
</reference>
<protein>
    <submittedName>
        <fullName evidence="1">Uncharacterized protein</fullName>
    </submittedName>
</protein>
<name>A0A085NE38_9BILA</name>
<dbReference type="Proteomes" id="UP000030758">
    <property type="component" value="Unassembled WGS sequence"/>
</dbReference>
<dbReference type="AlphaFoldDB" id="A0A085NE38"/>
<evidence type="ECO:0000313" key="1">
    <source>
        <dbReference type="EMBL" id="KFD67734.1"/>
    </source>
</evidence>